<evidence type="ECO:0000313" key="1">
    <source>
        <dbReference type="EMBL" id="KAJ1115534.1"/>
    </source>
</evidence>
<proteinExistence type="predicted"/>
<dbReference type="EMBL" id="JANPWB010000012">
    <property type="protein sequence ID" value="KAJ1115534.1"/>
    <property type="molecule type" value="Genomic_DNA"/>
</dbReference>
<gene>
    <name evidence="1" type="ORF">NDU88_003758</name>
</gene>
<comment type="caution">
    <text evidence="1">The sequence shown here is derived from an EMBL/GenBank/DDBJ whole genome shotgun (WGS) entry which is preliminary data.</text>
</comment>
<dbReference type="Proteomes" id="UP001066276">
    <property type="component" value="Chromosome 8"/>
</dbReference>
<sequence>MLLDAGPQLPGLRVGSLVRHNAAAAMATAAVEMQERELRLPGFADFAHMGAFKLNPGDCCGSAHDLSPGQGLAFSAQGSAAGGYSGPASAGYTAPAFTSTQDFLFRSRGFADTASPGTGTGAETSAWA</sequence>
<accession>A0AAV7NLJ1</accession>
<evidence type="ECO:0000313" key="2">
    <source>
        <dbReference type="Proteomes" id="UP001066276"/>
    </source>
</evidence>
<name>A0AAV7NLJ1_PLEWA</name>
<keyword evidence="2" id="KW-1185">Reference proteome</keyword>
<dbReference type="AlphaFoldDB" id="A0AAV7NLJ1"/>
<organism evidence="1 2">
    <name type="scientific">Pleurodeles waltl</name>
    <name type="common">Iberian ribbed newt</name>
    <dbReference type="NCBI Taxonomy" id="8319"/>
    <lineage>
        <taxon>Eukaryota</taxon>
        <taxon>Metazoa</taxon>
        <taxon>Chordata</taxon>
        <taxon>Craniata</taxon>
        <taxon>Vertebrata</taxon>
        <taxon>Euteleostomi</taxon>
        <taxon>Amphibia</taxon>
        <taxon>Batrachia</taxon>
        <taxon>Caudata</taxon>
        <taxon>Salamandroidea</taxon>
        <taxon>Salamandridae</taxon>
        <taxon>Pleurodelinae</taxon>
        <taxon>Pleurodeles</taxon>
    </lineage>
</organism>
<reference evidence="1" key="1">
    <citation type="journal article" date="2022" name="bioRxiv">
        <title>Sequencing and chromosome-scale assembly of the giantPleurodeles waltlgenome.</title>
        <authorList>
            <person name="Brown T."/>
            <person name="Elewa A."/>
            <person name="Iarovenko S."/>
            <person name="Subramanian E."/>
            <person name="Araus A.J."/>
            <person name="Petzold A."/>
            <person name="Susuki M."/>
            <person name="Suzuki K.-i.T."/>
            <person name="Hayashi T."/>
            <person name="Toyoda A."/>
            <person name="Oliveira C."/>
            <person name="Osipova E."/>
            <person name="Leigh N.D."/>
            <person name="Simon A."/>
            <person name="Yun M.H."/>
        </authorList>
    </citation>
    <scope>NUCLEOTIDE SEQUENCE</scope>
    <source>
        <strain evidence="1">20211129_DDA</strain>
        <tissue evidence="1">Liver</tissue>
    </source>
</reference>
<protein>
    <submittedName>
        <fullName evidence="1">Uncharacterized protein</fullName>
    </submittedName>
</protein>